<accession>A0A074ZCB8</accession>
<evidence type="ECO:0000256" key="1">
    <source>
        <dbReference type="SAM" id="SignalP"/>
    </source>
</evidence>
<reference evidence="2 3" key="1">
    <citation type="submission" date="2013-11" db="EMBL/GenBank/DDBJ databases">
        <title>Opisthorchis viverrini - life in the bile duct.</title>
        <authorList>
            <person name="Young N.D."/>
            <person name="Nagarajan N."/>
            <person name="Lin S.J."/>
            <person name="Korhonen P.K."/>
            <person name="Jex A.R."/>
            <person name="Hall R.S."/>
            <person name="Safavi-Hemami H."/>
            <person name="Kaewkong W."/>
            <person name="Bertrand D."/>
            <person name="Gao S."/>
            <person name="Seet Q."/>
            <person name="Wongkham S."/>
            <person name="Teh B.T."/>
            <person name="Wongkham C."/>
            <person name="Intapan P.M."/>
            <person name="Maleewong W."/>
            <person name="Yang X."/>
            <person name="Hu M."/>
            <person name="Wang Z."/>
            <person name="Hofmann A."/>
            <person name="Sternberg P.W."/>
            <person name="Tan P."/>
            <person name="Wang J."/>
            <person name="Gasser R.B."/>
        </authorList>
    </citation>
    <scope>NUCLEOTIDE SEQUENCE [LARGE SCALE GENOMIC DNA]</scope>
</reference>
<evidence type="ECO:0000313" key="3">
    <source>
        <dbReference type="Proteomes" id="UP000054324"/>
    </source>
</evidence>
<proteinExistence type="predicted"/>
<evidence type="ECO:0008006" key="4">
    <source>
        <dbReference type="Google" id="ProtNLM"/>
    </source>
</evidence>
<name>A0A074ZCB8_OPIVI</name>
<dbReference type="RefSeq" id="XP_009171462.1">
    <property type="nucleotide sequence ID" value="XM_009173198.1"/>
</dbReference>
<dbReference type="Proteomes" id="UP000054324">
    <property type="component" value="Unassembled WGS sequence"/>
</dbReference>
<sequence>MCSRKGLLLLEALCLLFVADNSSVVTSLVVAEQSETCTPEENSNQIQCLRELPADRYEVLEGEDVQLRCRVSHQRGKAQWRAGNFLLGKQMVFTVWNFMYSLVMFSNKPYP</sequence>
<dbReference type="CTD" id="20321809"/>
<dbReference type="OrthoDB" id="6283281at2759"/>
<keyword evidence="3" id="KW-1185">Reference proteome</keyword>
<protein>
    <recommendedName>
        <fullName evidence="4">Ig-like domain-containing protein</fullName>
    </recommendedName>
</protein>
<dbReference type="GeneID" id="20321809"/>
<dbReference type="KEGG" id="ovi:T265_07630"/>
<feature type="chain" id="PRO_5001704070" description="Ig-like domain-containing protein" evidence="1">
    <location>
        <begin position="24"/>
        <end position="111"/>
    </location>
</feature>
<evidence type="ECO:0000313" key="2">
    <source>
        <dbReference type="EMBL" id="KER24803.1"/>
    </source>
</evidence>
<keyword evidence="1" id="KW-0732">Signal</keyword>
<organism evidence="2 3">
    <name type="scientific">Opisthorchis viverrini</name>
    <name type="common">Southeast Asian liver fluke</name>
    <dbReference type="NCBI Taxonomy" id="6198"/>
    <lineage>
        <taxon>Eukaryota</taxon>
        <taxon>Metazoa</taxon>
        <taxon>Spiralia</taxon>
        <taxon>Lophotrochozoa</taxon>
        <taxon>Platyhelminthes</taxon>
        <taxon>Trematoda</taxon>
        <taxon>Digenea</taxon>
        <taxon>Opisthorchiida</taxon>
        <taxon>Opisthorchiata</taxon>
        <taxon>Opisthorchiidae</taxon>
        <taxon>Opisthorchis</taxon>
    </lineage>
</organism>
<dbReference type="EMBL" id="KL596797">
    <property type="protein sequence ID" value="KER24803.1"/>
    <property type="molecule type" value="Genomic_DNA"/>
</dbReference>
<dbReference type="AlphaFoldDB" id="A0A074ZCB8"/>
<feature type="signal peptide" evidence="1">
    <location>
        <begin position="1"/>
        <end position="23"/>
    </location>
</feature>
<gene>
    <name evidence="2" type="ORF">T265_07630</name>
</gene>